<organism evidence="3 4">
    <name type="scientific">Chromobacterium rhizoryzae</name>
    <dbReference type="NCBI Taxonomy" id="1778675"/>
    <lineage>
        <taxon>Bacteria</taxon>
        <taxon>Pseudomonadati</taxon>
        <taxon>Pseudomonadota</taxon>
        <taxon>Betaproteobacteria</taxon>
        <taxon>Neisseriales</taxon>
        <taxon>Chromobacteriaceae</taxon>
        <taxon>Chromobacterium</taxon>
    </lineage>
</organism>
<evidence type="ECO:0000313" key="4">
    <source>
        <dbReference type="Proteomes" id="UP000259465"/>
    </source>
</evidence>
<dbReference type="Gene3D" id="3.90.1300.10">
    <property type="entry name" value="Amidase signature (AS) domain"/>
    <property type="match status" value="1"/>
</dbReference>
<feature type="domain" description="Amidase" evidence="2">
    <location>
        <begin position="24"/>
        <end position="437"/>
    </location>
</feature>
<dbReference type="EMBL" id="CP031968">
    <property type="protein sequence ID" value="AXT46960.1"/>
    <property type="molecule type" value="Genomic_DNA"/>
</dbReference>
<accession>A0AAD0W833</accession>
<dbReference type="Pfam" id="PF01425">
    <property type="entry name" value="Amidase"/>
    <property type="match status" value="1"/>
</dbReference>
<sequence>MQAYQLNIMDAARLIESGQLSPVELTRSVLERAQQREDQLSAYVALAADQAMADARQAELDIRRGDYRGVLHGIPYTLKDLIDAAGLPTTASSRVRRHHLAAADSAVAARLRQAGMILTGKTHTHEFAFGLTTPQSNNPWAPERSPGGSSGGSASAVAYGGALAALGTDTGGSIRVPAALCGLVGLKPTYDLVPRQGVVPLSGSLDHVGPIARTVADAAALLDAIAIRQPASADSYRQGLDQGVEGLRVGVPGNYFNDRIAPEIQASLREQQAELLAAGAVLVDVDIPLADLIMPTQWGLVAPEAAANHRDELRRVPQLYGEEVRTLLEACSLVPDSDYVQAQRARIALQTAWRRMFADIDLLLAPTVPHTAPLHGQDSFVWPDGVEESVVSAYIRLSMPANVLGLPALTVPVGLDQAGLPFGAQLIGRPFDERAVLRAGQVLEDRCHTRFDLPRA</sequence>
<feature type="region of interest" description="Disordered" evidence="1">
    <location>
        <begin position="132"/>
        <end position="152"/>
    </location>
</feature>
<dbReference type="PANTHER" id="PTHR11895">
    <property type="entry name" value="TRANSAMIDASE"/>
    <property type="match status" value="1"/>
</dbReference>
<gene>
    <name evidence="3" type="ORF">D1345_12455</name>
</gene>
<evidence type="ECO:0000259" key="2">
    <source>
        <dbReference type="Pfam" id="PF01425"/>
    </source>
</evidence>
<evidence type="ECO:0000256" key="1">
    <source>
        <dbReference type="SAM" id="MobiDB-lite"/>
    </source>
</evidence>
<dbReference type="SUPFAM" id="SSF75304">
    <property type="entry name" value="Amidase signature (AS) enzymes"/>
    <property type="match status" value="1"/>
</dbReference>
<protein>
    <submittedName>
        <fullName evidence="3">Amidase</fullName>
    </submittedName>
</protein>
<keyword evidence="4" id="KW-1185">Reference proteome</keyword>
<dbReference type="Proteomes" id="UP000259465">
    <property type="component" value="Chromosome"/>
</dbReference>
<dbReference type="InterPro" id="IPR023631">
    <property type="entry name" value="Amidase_dom"/>
</dbReference>
<dbReference type="AlphaFoldDB" id="A0AAD0W833"/>
<dbReference type="GO" id="GO:0003824">
    <property type="term" value="F:catalytic activity"/>
    <property type="evidence" value="ECO:0007669"/>
    <property type="project" value="InterPro"/>
</dbReference>
<dbReference type="PROSITE" id="PS00571">
    <property type="entry name" value="AMIDASES"/>
    <property type="match status" value="1"/>
</dbReference>
<dbReference type="KEGG" id="crz:D1345_12455"/>
<name>A0AAD0W833_9NEIS</name>
<dbReference type="PANTHER" id="PTHR11895:SF176">
    <property type="entry name" value="AMIDASE AMID-RELATED"/>
    <property type="match status" value="1"/>
</dbReference>
<proteinExistence type="predicted"/>
<reference evidence="3 4" key="1">
    <citation type="submission" date="2018-08" db="EMBL/GenBank/DDBJ databases">
        <title>Complete genome sequence of JP2-74.</title>
        <authorList>
            <person name="Wu L."/>
        </authorList>
    </citation>
    <scope>NUCLEOTIDE SEQUENCE [LARGE SCALE GENOMIC DNA]</scope>
    <source>
        <strain evidence="3 4">JP2-74</strain>
    </source>
</reference>
<dbReference type="InterPro" id="IPR000120">
    <property type="entry name" value="Amidase"/>
</dbReference>
<dbReference type="InterPro" id="IPR020556">
    <property type="entry name" value="Amidase_CS"/>
</dbReference>
<evidence type="ECO:0000313" key="3">
    <source>
        <dbReference type="EMBL" id="AXT46960.1"/>
    </source>
</evidence>
<dbReference type="RefSeq" id="WP_118267883.1">
    <property type="nucleotide sequence ID" value="NZ_CP031968.1"/>
</dbReference>
<dbReference type="InterPro" id="IPR036928">
    <property type="entry name" value="AS_sf"/>
</dbReference>